<gene>
    <name evidence="2" type="ORF">D7V88_35920</name>
</gene>
<proteinExistence type="predicted"/>
<dbReference type="OrthoDB" id="5510170at2"/>
<dbReference type="Proteomes" id="UP000268094">
    <property type="component" value="Unassembled WGS sequence"/>
</dbReference>
<protein>
    <recommendedName>
        <fullName evidence="4">Lipoprotein</fullName>
    </recommendedName>
</protein>
<reference evidence="3" key="1">
    <citation type="submission" date="2018-09" db="EMBL/GenBank/DDBJ databases">
        <authorList>
            <person name="Livingstone P.G."/>
            <person name="Whitworth D.E."/>
        </authorList>
    </citation>
    <scope>NUCLEOTIDE SEQUENCE [LARGE SCALE GENOMIC DNA]</scope>
    <source>
        <strain evidence="3">CA054A</strain>
    </source>
</reference>
<keyword evidence="3" id="KW-1185">Reference proteome</keyword>
<comment type="caution">
    <text evidence="2">The sequence shown here is derived from an EMBL/GenBank/DDBJ whole genome shotgun (WGS) entry which is preliminary data.</text>
</comment>
<organism evidence="2 3">
    <name type="scientific">Corallococcus terminator</name>
    <dbReference type="NCBI Taxonomy" id="2316733"/>
    <lineage>
        <taxon>Bacteria</taxon>
        <taxon>Pseudomonadati</taxon>
        <taxon>Myxococcota</taxon>
        <taxon>Myxococcia</taxon>
        <taxon>Myxococcales</taxon>
        <taxon>Cystobacterineae</taxon>
        <taxon>Myxococcaceae</taxon>
        <taxon>Corallococcus</taxon>
    </lineage>
</organism>
<evidence type="ECO:0000313" key="3">
    <source>
        <dbReference type="Proteomes" id="UP000268094"/>
    </source>
</evidence>
<accession>A0A3A8I1T3</accession>
<name>A0A3A8I1T3_9BACT</name>
<evidence type="ECO:0000256" key="1">
    <source>
        <dbReference type="SAM" id="SignalP"/>
    </source>
</evidence>
<dbReference type="RefSeq" id="WP_120545099.1">
    <property type="nucleotide sequence ID" value="NZ_RAVZ01000396.1"/>
</dbReference>
<keyword evidence="1" id="KW-0732">Signal</keyword>
<evidence type="ECO:0000313" key="2">
    <source>
        <dbReference type="EMBL" id="RKG73754.1"/>
    </source>
</evidence>
<feature type="chain" id="PRO_5017278741" description="Lipoprotein" evidence="1">
    <location>
        <begin position="23"/>
        <end position="175"/>
    </location>
</feature>
<dbReference type="AlphaFoldDB" id="A0A3A8I1T3"/>
<sequence>MKRVFEAVSSAAVVLTAITVLAGCGAAPEGEEEFDVEVAKSSLTFTGSVVYDAGTRCTVGGSTMHCCPTGYAMIGAHLSNDVFKCAQLSSTSGSRFINTGGRRNGMHACPYGSVMVGLHVSNDYLACQYPGTSVVSEYVDGDPGTKDSYPMHVCGAGGYAMSGIHVSNNLFTCAK</sequence>
<dbReference type="PROSITE" id="PS51257">
    <property type="entry name" value="PROKAR_LIPOPROTEIN"/>
    <property type="match status" value="1"/>
</dbReference>
<evidence type="ECO:0008006" key="4">
    <source>
        <dbReference type="Google" id="ProtNLM"/>
    </source>
</evidence>
<feature type="signal peptide" evidence="1">
    <location>
        <begin position="1"/>
        <end position="22"/>
    </location>
</feature>
<dbReference type="EMBL" id="RAVZ01000396">
    <property type="protein sequence ID" value="RKG73754.1"/>
    <property type="molecule type" value="Genomic_DNA"/>
</dbReference>